<keyword evidence="1" id="KW-0472">Membrane</keyword>
<keyword evidence="1" id="KW-1133">Transmembrane helix</keyword>
<dbReference type="Proteomes" id="UP001147653">
    <property type="component" value="Unassembled WGS sequence"/>
</dbReference>
<evidence type="ECO:0000256" key="1">
    <source>
        <dbReference type="SAM" id="Phobius"/>
    </source>
</evidence>
<dbReference type="RefSeq" id="WP_270024196.1">
    <property type="nucleotide sequence ID" value="NZ_JAPDDP010000008.1"/>
</dbReference>
<protein>
    <submittedName>
        <fullName evidence="2">Uncharacterized protein</fullName>
    </submittedName>
</protein>
<dbReference type="EMBL" id="JAPDDP010000008">
    <property type="protein sequence ID" value="MDA0179886.1"/>
    <property type="molecule type" value="Genomic_DNA"/>
</dbReference>
<keyword evidence="3" id="KW-1185">Reference proteome</keyword>
<gene>
    <name evidence="2" type="ORF">OJ997_06235</name>
</gene>
<feature type="transmembrane region" description="Helical" evidence="1">
    <location>
        <begin position="27"/>
        <end position="48"/>
    </location>
</feature>
<accession>A0A9X3S851</accession>
<reference evidence="2" key="1">
    <citation type="submission" date="2022-10" db="EMBL/GenBank/DDBJ databases">
        <title>The WGS of Solirubrobacter phytolaccae KCTC 29190.</title>
        <authorList>
            <person name="Jiang Z."/>
        </authorList>
    </citation>
    <scope>NUCLEOTIDE SEQUENCE</scope>
    <source>
        <strain evidence="2">KCTC 29190</strain>
    </source>
</reference>
<comment type="caution">
    <text evidence="2">The sequence shown here is derived from an EMBL/GenBank/DDBJ whole genome shotgun (WGS) entry which is preliminary data.</text>
</comment>
<proteinExistence type="predicted"/>
<dbReference type="AlphaFoldDB" id="A0A9X3S851"/>
<keyword evidence="1" id="KW-0812">Transmembrane</keyword>
<organism evidence="2 3">
    <name type="scientific">Solirubrobacter phytolaccae</name>
    <dbReference type="NCBI Taxonomy" id="1404360"/>
    <lineage>
        <taxon>Bacteria</taxon>
        <taxon>Bacillati</taxon>
        <taxon>Actinomycetota</taxon>
        <taxon>Thermoleophilia</taxon>
        <taxon>Solirubrobacterales</taxon>
        <taxon>Solirubrobacteraceae</taxon>
        <taxon>Solirubrobacter</taxon>
    </lineage>
</organism>
<evidence type="ECO:0000313" key="2">
    <source>
        <dbReference type="EMBL" id="MDA0179886.1"/>
    </source>
</evidence>
<name>A0A9X3S851_9ACTN</name>
<sequence>MTLFPGLEAALDEAAVRRYPRRRPRSWARWVAAPALAVCAVALVVAVMPEERATHPEAAAPPPPVTVAPETLAQSRALVDAPTPDWRDVDDRLAHAELPGVAAEIAARVPYAPGARESMDWAGTPKSPTDMSSIGSRVAVQFLVEYRAACTWAAFWLWAQQEGNTAALAGATAVLQDIPHWPALRGSLEDPYERTVGWPLNAKAAAAGDVAPVRQYAVANCTAIPSPYTAAIR</sequence>
<evidence type="ECO:0000313" key="3">
    <source>
        <dbReference type="Proteomes" id="UP001147653"/>
    </source>
</evidence>